<name>W2XZJ9_PHYNI</name>
<comment type="caution">
    <text evidence="1">The sequence shown here is derived from an EMBL/GenBank/DDBJ whole genome shotgun (WGS) entry which is preliminary data.</text>
</comment>
<organism evidence="1 2">
    <name type="scientific">Phytophthora nicotianae P10297</name>
    <dbReference type="NCBI Taxonomy" id="1317064"/>
    <lineage>
        <taxon>Eukaryota</taxon>
        <taxon>Sar</taxon>
        <taxon>Stramenopiles</taxon>
        <taxon>Oomycota</taxon>
        <taxon>Peronosporomycetes</taxon>
        <taxon>Peronosporales</taxon>
        <taxon>Peronosporaceae</taxon>
        <taxon>Phytophthora</taxon>
    </lineage>
</organism>
<accession>W2XZJ9</accession>
<reference evidence="1 2" key="1">
    <citation type="submission" date="2013-11" db="EMBL/GenBank/DDBJ databases">
        <title>The Genome Sequence of Phytophthora parasitica P10297.</title>
        <authorList>
            <consortium name="The Broad Institute Genomics Platform"/>
            <person name="Russ C."/>
            <person name="Tyler B."/>
            <person name="Panabieres F."/>
            <person name="Shan W."/>
            <person name="Tripathy S."/>
            <person name="Grunwald N."/>
            <person name="Machado M."/>
            <person name="Johnson C.S."/>
            <person name="Walker B."/>
            <person name="Young S.K."/>
            <person name="Zeng Q."/>
            <person name="Gargeya S."/>
            <person name="Fitzgerald M."/>
            <person name="Haas B."/>
            <person name="Abouelleil A."/>
            <person name="Allen A.W."/>
            <person name="Alvarado L."/>
            <person name="Arachchi H.M."/>
            <person name="Berlin A.M."/>
            <person name="Chapman S.B."/>
            <person name="Gainer-Dewar J."/>
            <person name="Goldberg J."/>
            <person name="Griggs A."/>
            <person name="Gujja S."/>
            <person name="Hansen M."/>
            <person name="Howarth C."/>
            <person name="Imamovic A."/>
            <person name="Ireland A."/>
            <person name="Larimer J."/>
            <person name="McCowan C."/>
            <person name="Murphy C."/>
            <person name="Pearson M."/>
            <person name="Poon T.W."/>
            <person name="Priest M."/>
            <person name="Roberts A."/>
            <person name="Saif S."/>
            <person name="Shea T."/>
            <person name="Sisk P."/>
            <person name="Sykes S."/>
            <person name="Wortman J."/>
            <person name="Nusbaum C."/>
            <person name="Birren B."/>
        </authorList>
    </citation>
    <scope>NUCLEOTIDE SEQUENCE [LARGE SCALE GENOMIC DNA]</scope>
    <source>
        <strain evidence="1 2">P10297</strain>
    </source>
</reference>
<dbReference type="AlphaFoldDB" id="W2XZJ9"/>
<gene>
    <name evidence="1" type="ORF">F442_22572</name>
</gene>
<dbReference type="Proteomes" id="UP000018948">
    <property type="component" value="Unassembled WGS sequence"/>
</dbReference>
<evidence type="ECO:0000313" key="1">
    <source>
        <dbReference type="EMBL" id="ETP28141.1"/>
    </source>
</evidence>
<dbReference type="EMBL" id="ANIY01005078">
    <property type="protein sequence ID" value="ETP28141.1"/>
    <property type="molecule type" value="Genomic_DNA"/>
</dbReference>
<evidence type="ECO:0000313" key="2">
    <source>
        <dbReference type="Proteomes" id="UP000018948"/>
    </source>
</evidence>
<sequence length="41" mass="4702">MKNGLIYTRYRQDITSPRMSLHLIKHAPTAATLARSCFLQP</sequence>
<protein>
    <submittedName>
        <fullName evidence="1">Uncharacterized protein</fullName>
    </submittedName>
</protein>
<proteinExistence type="predicted"/>